<gene>
    <name evidence="5" type="ORF">XD57_1707</name>
</gene>
<proteinExistence type="predicted"/>
<dbReference type="Proteomes" id="UP000058636">
    <property type="component" value="Unassembled WGS sequence"/>
</dbReference>
<accession>A0A117L2C0</accession>
<feature type="domain" description="DNA mismatch repair proteins mutS family" evidence="4">
    <location>
        <begin position="324"/>
        <end position="498"/>
    </location>
</feature>
<dbReference type="PATRIC" id="fig|93930.3.peg.882"/>
<dbReference type="SMART" id="SM00534">
    <property type="entry name" value="MUTSac"/>
    <property type="match status" value="1"/>
</dbReference>
<evidence type="ECO:0000259" key="4">
    <source>
        <dbReference type="SMART" id="SM00534"/>
    </source>
</evidence>
<dbReference type="InterPro" id="IPR045076">
    <property type="entry name" value="MutS"/>
</dbReference>
<protein>
    <submittedName>
        <fullName evidence="5">DNA mismatch repair protein MutS domain protein</fullName>
    </submittedName>
</protein>
<dbReference type="OMA" id="RTFGQLH"/>
<evidence type="ECO:0000256" key="3">
    <source>
        <dbReference type="ARBA" id="ARBA00023125"/>
    </source>
</evidence>
<dbReference type="GO" id="GO:0030983">
    <property type="term" value="F:mismatched DNA binding"/>
    <property type="evidence" value="ECO:0007669"/>
    <property type="project" value="InterPro"/>
</dbReference>
<dbReference type="GO" id="GO:0006298">
    <property type="term" value="P:mismatch repair"/>
    <property type="evidence" value="ECO:0007669"/>
    <property type="project" value="InterPro"/>
</dbReference>
<name>A0A117L2C0_9THEM</name>
<comment type="caution">
    <text evidence="5">The sequence shown here is derived from an EMBL/GenBank/DDBJ whole genome shotgun (WGS) entry which is preliminary data.</text>
</comment>
<keyword evidence="3" id="KW-0238">DNA-binding</keyword>
<dbReference type="GO" id="GO:0005829">
    <property type="term" value="C:cytosol"/>
    <property type="evidence" value="ECO:0007669"/>
    <property type="project" value="TreeGrafter"/>
</dbReference>
<dbReference type="GO" id="GO:0140664">
    <property type="term" value="F:ATP-dependent DNA damage sensor activity"/>
    <property type="evidence" value="ECO:0007669"/>
    <property type="project" value="InterPro"/>
</dbReference>
<reference evidence="5 6" key="1">
    <citation type="journal article" date="2015" name="MBio">
        <title>Genome-Resolved Metagenomic Analysis Reveals Roles for Candidate Phyla and Other Microbial Community Members in Biogeochemical Transformations in Oil Reservoirs.</title>
        <authorList>
            <person name="Hu P."/>
            <person name="Tom L."/>
            <person name="Singh A."/>
            <person name="Thomas B.C."/>
            <person name="Baker B.J."/>
            <person name="Piceno Y.M."/>
            <person name="Andersen G.L."/>
            <person name="Banfield J.F."/>
        </authorList>
    </citation>
    <scope>NUCLEOTIDE SEQUENCE [LARGE SCALE GENOMIC DNA]</scope>
    <source>
        <strain evidence="5">46_26</strain>
    </source>
</reference>
<dbReference type="InterPro" id="IPR000432">
    <property type="entry name" value="DNA_mismatch_repair_MutS_C"/>
</dbReference>
<dbReference type="EMBL" id="LGFG01000230">
    <property type="protein sequence ID" value="KUK22194.1"/>
    <property type="molecule type" value="Genomic_DNA"/>
</dbReference>
<evidence type="ECO:0000256" key="1">
    <source>
        <dbReference type="ARBA" id="ARBA00022741"/>
    </source>
</evidence>
<evidence type="ECO:0000313" key="5">
    <source>
        <dbReference type="EMBL" id="KUK22194.1"/>
    </source>
</evidence>
<dbReference type="Pfam" id="PF00488">
    <property type="entry name" value="MutS_V"/>
    <property type="match status" value="1"/>
</dbReference>
<dbReference type="InterPro" id="IPR027417">
    <property type="entry name" value="P-loop_NTPase"/>
</dbReference>
<sequence length="505" mass="58994">MILPSVLFVDSVRTIQVSQETLRDLRLDRVVREIVQERNDILEYYLSPVQDEKTVRYRQEVMKDLENNEKLLEAIRKFAKDMASFHRHMKMVEQLEYEYNRKGWFLETVLIYCDAVSELSRAMNTAKLQSSGLRKFREYLKSYVRSSSFVSLKEEAQNVKLKLSNVNYCIIIKPGMFTVKPYEGEKEYSPEIEKVFSRFNREKCADEFQFDIEEGLGMSHIEARILEFVSRLYPEPFTTLDLFCERNGRFTDKVILNFEREIQFYLSYLDFMEPLRKKGLPFCYPEVSSDKSEYVEDAFDIALASGLLDTRQLVFNDFYLENSERVIVVTGPNQGGKTTFARMIGQLHYLAALGLPIPARRARLFLPDAIFTHFEREERVQDQMSKLENDILRVKDILESTSSESLIILNEIFSSAALSDALFLSKEIMKTILERDCLCVWVTFLDELSRMNEKIVSMVATVSPQDPAVRTFKIIRKPADGRSYAVSLAEKYGLTYWKIRERVEP</sequence>
<dbReference type="CDD" id="cd03243">
    <property type="entry name" value="ABC_MutS_homologs"/>
    <property type="match status" value="1"/>
</dbReference>
<keyword evidence="1" id="KW-0547">Nucleotide-binding</keyword>
<evidence type="ECO:0000256" key="2">
    <source>
        <dbReference type="ARBA" id="ARBA00022840"/>
    </source>
</evidence>
<dbReference type="PANTHER" id="PTHR11361">
    <property type="entry name" value="DNA MISMATCH REPAIR PROTEIN MUTS FAMILY MEMBER"/>
    <property type="match status" value="1"/>
</dbReference>
<dbReference type="AlphaFoldDB" id="A0A117L2C0"/>
<keyword evidence="2" id="KW-0067">ATP-binding</keyword>
<evidence type="ECO:0000313" key="6">
    <source>
        <dbReference type="Proteomes" id="UP000058636"/>
    </source>
</evidence>
<organism evidence="5 6">
    <name type="scientific">Thermotoga petrophila</name>
    <dbReference type="NCBI Taxonomy" id="93929"/>
    <lineage>
        <taxon>Bacteria</taxon>
        <taxon>Thermotogati</taxon>
        <taxon>Thermotogota</taxon>
        <taxon>Thermotogae</taxon>
        <taxon>Thermotogales</taxon>
        <taxon>Thermotogaceae</taxon>
        <taxon>Thermotoga</taxon>
    </lineage>
</organism>
<dbReference type="SUPFAM" id="SSF52540">
    <property type="entry name" value="P-loop containing nucleoside triphosphate hydrolases"/>
    <property type="match status" value="1"/>
</dbReference>
<dbReference type="PANTHER" id="PTHR11361:SF34">
    <property type="entry name" value="DNA MISMATCH REPAIR PROTEIN MSH1, MITOCHONDRIAL"/>
    <property type="match status" value="1"/>
</dbReference>
<dbReference type="GO" id="GO:0005524">
    <property type="term" value="F:ATP binding"/>
    <property type="evidence" value="ECO:0007669"/>
    <property type="project" value="UniProtKB-KW"/>
</dbReference>
<dbReference type="Gene3D" id="3.40.50.300">
    <property type="entry name" value="P-loop containing nucleotide triphosphate hydrolases"/>
    <property type="match status" value="1"/>
</dbReference>